<evidence type="ECO:0000256" key="2">
    <source>
        <dbReference type="ARBA" id="ARBA00023110"/>
    </source>
</evidence>
<evidence type="ECO:0000256" key="6">
    <source>
        <dbReference type="SAM" id="Coils"/>
    </source>
</evidence>
<dbReference type="GO" id="GO:0005634">
    <property type="term" value="C:nucleus"/>
    <property type="evidence" value="ECO:0007669"/>
    <property type="project" value="TreeGrafter"/>
</dbReference>
<feature type="coiled-coil region" evidence="6">
    <location>
        <begin position="94"/>
        <end position="121"/>
    </location>
</feature>
<feature type="compositionally biased region" description="Basic and acidic residues" evidence="7">
    <location>
        <begin position="24"/>
        <end position="38"/>
    </location>
</feature>
<evidence type="ECO:0000256" key="1">
    <source>
        <dbReference type="ARBA" id="ARBA00000971"/>
    </source>
</evidence>
<dbReference type="CDD" id="cd00201">
    <property type="entry name" value="WW"/>
    <property type="match status" value="1"/>
</dbReference>
<dbReference type="SUPFAM" id="SSF51045">
    <property type="entry name" value="WW domain"/>
    <property type="match status" value="1"/>
</dbReference>
<dbReference type="PROSITE" id="PS50198">
    <property type="entry name" value="PPIC_PPIASE_2"/>
    <property type="match status" value="1"/>
</dbReference>
<dbReference type="Gene3D" id="2.20.70.10">
    <property type="match status" value="1"/>
</dbReference>
<accession>A0A0K0FIG6</accession>
<dbReference type="PROSITE" id="PS01159">
    <property type="entry name" value="WW_DOMAIN_1"/>
    <property type="match status" value="1"/>
</dbReference>
<evidence type="ECO:0000259" key="8">
    <source>
        <dbReference type="PROSITE" id="PS50020"/>
    </source>
</evidence>
<evidence type="ECO:0000259" key="9">
    <source>
        <dbReference type="PROSITE" id="PS50198"/>
    </source>
</evidence>
<dbReference type="PANTHER" id="PTHR10657:SF4">
    <property type="entry name" value="PEPTIDYL-PROLYL CIS-TRANS ISOMERASE-RELATED"/>
    <property type="match status" value="1"/>
</dbReference>
<dbReference type="GO" id="GO:0003755">
    <property type="term" value="F:peptidyl-prolyl cis-trans isomerase activity"/>
    <property type="evidence" value="ECO:0007669"/>
    <property type="project" value="UniProtKB-UniRule"/>
</dbReference>
<dbReference type="InterPro" id="IPR051370">
    <property type="entry name" value="PPIase_Pin1"/>
</dbReference>
<dbReference type="InterPro" id="IPR001202">
    <property type="entry name" value="WW_dom"/>
</dbReference>
<comment type="catalytic activity">
    <reaction evidence="1 5">
        <text>[protein]-peptidylproline (omega=180) = [protein]-peptidylproline (omega=0)</text>
        <dbReference type="Rhea" id="RHEA:16237"/>
        <dbReference type="Rhea" id="RHEA-COMP:10747"/>
        <dbReference type="Rhea" id="RHEA-COMP:10748"/>
        <dbReference type="ChEBI" id="CHEBI:83833"/>
        <dbReference type="ChEBI" id="CHEBI:83834"/>
        <dbReference type="EC" id="5.2.1.8"/>
    </reaction>
</comment>
<proteinExistence type="predicted"/>
<dbReference type="FunFam" id="3.10.50.40:FF:000010">
    <property type="entry name" value="Peptidyl-prolyl cis-trans isomerase Pin1"/>
    <property type="match status" value="1"/>
</dbReference>
<dbReference type="WBParaSite" id="SVE_0868500.1">
    <property type="protein sequence ID" value="SVE_0868500.1"/>
    <property type="gene ID" value="SVE_0868500"/>
</dbReference>
<keyword evidence="6" id="KW-0175">Coiled coil</keyword>
<dbReference type="PANTHER" id="PTHR10657">
    <property type="entry name" value="PEPTIDYL-PROLYL CIS-TRANS ISOMERASE"/>
    <property type="match status" value="1"/>
</dbReference>
<dbReference type="InterPro" id="IPR046357">
    <property type="entry name" value="PPIase_dom_sf"/>
</dbReference>
<dbReference type="EC" id="5.2.1.8" evidence="5"/>
<feature type="region of interest" description="Disordered" evidence="7">
    <location>
        <begin position="1"/>
        <end position="64"/>
    </location>
</feature>
<dbReference type="InterPro" id="IPR000297">
    <property type="entry name" value="PPIase_PpiC"/>
</dbReference>
<protein>
    <recommendedName>
        <fullName evidence="5">Peptidyl-prolyl cis-trans isomerase</fullName>
        <ecNumber evidence="5">5.2.1.8</ecNumber>
    </recommendedName>
</protein>
<feature type="compositionally biased region" description="Polar residues" evidence="7">
    <location>
        <begin position="42"/>
        <end position="52"/>
    </location>
</feature>
<keyword evidence="3 4" id="KW-0413">Isomerase</keyword>
<evidence type="ECO:0000313" key="11">
    <source>
        <dbReference type="WBParaSite" id="SVE_0868500.1"/>
    </source>
</evidence>
<feature type="domain" description="WW" evidence="8">
    <location>
        <begin position="19"/>
        <end position="53"/>
    </location>
</feature>
<dbReference type="SMART" id="SM00456">
    <property type="entry name" value="WW"/>
    <property type="match status" value="1"/>
</dbReference>
<sequence length="178" mass="20539">MSDEPNVKKQKNNDGSAVPPLPKGWEKRMSTSRGREYYINRATGQSQWTRPTPSDKSEETSSVPSSVHCYHLLVKHRDSRRPSSWRSEKITRTKEEAIDILKKYRDEIEQSTDKLETFMKLAGEYSDCSSAKRKGDLGFFERNRMERPFENASYALRVGEMSDIVETNSGVHIIYRVA</sequence>
<dbReference type="Gene3D" id="3.10.50.40">
    <property type="match status" value="1"/>
</dbReference>
<dbReference type="STRING" id="75913.A0A0K0FIG6"/>
<dbReference type="GO" id="GO:0005829">
    <property type="term" value="C:cytosol"/>
    <property type="evidence" value="ECO:0007669"/>
    <property type="project" value="TreeGrafter"/>
</dbReference>
<dbReference type="InterPro" id="IPR036020">
    <property type="entry name" value="WW_dom_sf"/>
</dbReference>
<keyword evidence="2 4" id="KW-0697">Rotamase</keyword>
<dbReference type="GO" id="GO:0080090">
    <property type="term" value="P:regulation of primary metabolic process"/>
    <property type="evidence" value="ECO:0007669"/>
    <property type="project" value="UniProtKB-ARBA"/>
</dbReference>
<dbReference type="Proteomes" id="UP000035680">
    <property type="component" value="Unassembled WGS sequence"/>
</dbReference>
<dbReference type="SUPFAM" id="SSF54534">
    <property type="entry name" value="FKBP-like"/>
    <property type="match status" value="1"/>
</dbReference>
<dbReference type="PROSITE" id="PS50020">
    <property type="entry name" value="WW_DOMAIN_2"/>
    <property type="match status" value="1"/>
</dbReference>
<feature type="domain" description="PpiC" evidence="9">
    <location>
        <begin position="64"/>
        <end position="178"/>
    </location>
</feature>
<organism evidence="10 11">
    <name type="scientific">Strongyloides venezuelensis</name>
    <name type="common">Threadworm</name>
    <dbReference type="NCBI Taxonomy" id="75913"/>
    <lineage>
        <taxon>Eukaryota</taxon>
        <taxon>Metazoa</taxon>
        <taxon>Ecdysozoa</taxon>
        <taxon>Nematoda</taxon>
        <taxon>Chromadorea</taxon>
        <taxon>Rhabditida</taxon>
        <taxon>Tylenchina</taxon>
        <taxon>Panagrolaimomorpha</taxon>
        <taxon>Strongyloidoidea</taxon>
        <taxon>Strongyloididae</taxon>
        <taxon>Strongyloides</taxon>
    </lineage>
</organism>
<name>A0A0K0FIG6_STRVS</name>
<evidence type="ECO:0000256" key="4">
    <source>
        <dbReference type="PROSITE-ProRule" id="PRU00278"/>
    </source>
</evidence>
<dbReference type="Pfam" id="PF00639">
    <property type="entry name" value="Rotamase"/>
    <property type="match status" value="1"/>
</dbReference>
<dbReference type="GO" id="GO:0060255">
    <property type="term" value="P:regulation of macromolecule metabolic process"/>
    <property type="evidence" value="ECO:0007669"/>
    <property type="project" value="UniProtKB-ARBA"/>
</dbReference>
<evidence type="ECO:0000256" key="5">
    <source>
        <dbReference type="RuleBase" id="RU363014"/>
    </source>
</evidence>
<dbReference type="Pfam" id="PF00397">
    <property type="entry name" value="WW"/>
    <property type="match status" value="1"/>
</dbReference>
<reference evidence="11" key="2">
    <citation type="submission" date="2015-08" db="UniProtKB">
        <authorList>
            <consortium name="WormBaseParasite"/>
        </authorList>
    </citation>
    <scope>IDENTIFICATION</scope>
</reference>
<evidence type="ECO:0000256" key="7">
    <source>
        <dbReference type="SAM" id="MobiDB-lite"/>
    </source>
</evidence>
<dbReference type="AlphaFoldDB" id="A0A0K0FIG6"/>
<reference evidence="10" key="1">
    <citation type="submission" date="2014-07" db="EMBL/GenBank/DDBJ databases">
        <authorList>
            <person name="Martin A.A"/>
            <person name="De Silva N."/>
        </authorList>
    </citation>
    <scope>NUCLEOTIDE SEQUENCE</scope>
</reference>
<evidence type="ECO:0000313" key="10">
    <source>
        <dbReference type="Proteomes" id="UP000035680"/>
    </source>
</evidence>
<keyword evidence="10" id="KW-1185">Reference proteome</keyword>
<evidence type="ECO:0000256" key="3">
    <source>
        <dbReference type="ARBA" id="ARBA00023235"/>
    </source>
</evidence>